<evidence type="ECO:0008006" key="3">
    <source>
        <dbReference type="Google" id="ProtNLM"/>
    </source>
</evidence>
<protein>
    <recommendedName>
        <fullName evidence="3">Immunity protein 35 domain-containing protein</fullName>
    </recommendedName>
</protein>
<keyword evidence="2" id="KW-1185">Reference proteome</keyword>
<dbReference type="RefSeq" id="WP_311667762.1">
    <property type="nucleotide sequence ID" value="NZ_JAVREO010000008.1"/>
</dbReference>
<organism evidence="1 2">
    <name type="scientific">Streptomyces chisholmiae</name>
    <dbReference type="NCBI Taxonomy" id="3075540"/>
    <lineage>
        <taxon>Bacteria</taxon>
        <taxon>Bacillati</taxon>
        <taxon>Actinomycetota</taxon>
        <taxon>Actinomycetes</taxon>
        <taxon>Kitasatosporales</taxon>
        <taxon>Streptomycetaceae</taxon>
        <taxon>Streptomyces</taxon>
    </lineage>
</organism>
<reference evidence="2" key="1">
    <citation type="submission" date="2023-07" db="EMBL/GenBank/DDBJ databases">
        <title>30 novel species of actinomycetes from the DSMZ collection.</title>
        <authorList>
            <person name="Nouioui I."/>
        </authorList>
    </citation>
    <scope>NUCLEOTIDE SEQUENCE [LARGE SCALE GENOMIC DNA]</scope>
    <source>
        <strain evidence="2">DSM 44915</strain>
    </source>
</reference>
<comment type="caution">
    <text evidence="1">The sequence shown here is derived from an EMBL/GenBank/DDBJ whole genome shotgun (WGS) entry which is preliminary data.</text>
</comment>
<dbReference type="EMBL" id="JAVREO010000008">
    <property type="protein sequence ID" value="MDT0267679.1"/>
    <property type="molecule type" value="Genomic_DNA"/>
</dbReference>
<name>A0ABU2JT54_9ACTN</name>
<sequence>MLVAWHEIAARWDGVIASHNYPIPLTELAPEDGKIPFWVENQGTWVWAFDPDSADHTVYERAPSDEPEPWQRTGEGLSAFLAHATVLEALLCAPEAKIARNVGADWLREQQGSRALPFPTWNWPAPESRLFCGERWLALVYPSDDSEAGHDITVAATTPEALSWVENTPDVTWRSYSGSHDHTTDEPPPW</sequence>
<dbReference type="Proteomes" id="UP001183410">
    <property type="component" value="Unassembled WGS sequence"/>
</dbReference>
<evidence type="ECO:0000313" key="1">
    <source>
        <dbReference type="EMBL" id="MDT0267679.1"/>
    </source>
</evidence>
<accession>A0ABU2JT54</accession>
<evidence type="ECO:0000313" key="2">
    <source>
        <dbReference type="Proteomes" id="UP001183410"/>
    </source>
</evidence>
<gene>
    <name evidence="1" type="ORF">RM844_15435</name>
</gene>
<proteinExistence type="predicted"/>